<comment type="caution">
    <text evidence="1">The sequence shown here is derived from an EMBL/GenBank/DDBJ whole genome shotgun (WGS) entry which is preliminary data.</text>
</comment>
<dbReference type="EMBL" id="VDUZ01000056">
    <property type="protein sequence ID" value="TXL70607.1"/>
    <property type="molecule type" value="Genomic_DNA"/>
</dbReference>
<protein>
    <recommendedName>
        <fullName evidence="3">DUF883 family protein</fullName>
    </recommendedName>
</protein>
<name>A0A5C8PBH8_9HYPH</name>
<reference evidence="1 2" key="1">
    <citation type="submission" date="2019-06" db="EMBL/GenBank/DDBJ databases">
        <title>New taxonomy in bacterial strain CC-CFT640, isolated from vineyard.</title>
        <authorList>
            <person name="Lin S.-Y."/>
            <person name="Tsai C.-F."/>
            <person name="Young C.-C."/>
        </authorList>
    </citation>
    <scope>NUCLEOTIDE SEQUENCE [LARGE SCALE GENOMIC DNA]</scope>
    <source>
        <strain evidence="1 2">CC-CFT640</strain>
    </source>
</reference>
<dbReference type="Proteomes" id="UP000321638">
    <property type="component" value="Unassembled WGS sequence"/>
</dbReference>
<dbReference type="AlphaFoldDB" id="A0A5C8PBH8"/>
<sequence>MVSWQTRRTAQSMQREAQELRRRMQRILTTMEQSLASGGADAKHAIEDSGRAFLSLGSALVDHLADDAIRAADSAVGEQLRSTRDALAEDVAALEDGIRTRPFCAVSIAFGLGWLSAHLNRRRR</sequence>
<organism evidence="1 2">
    <name type="scientific">Vineibacter terrae</name>
    <dbReference type="NCBI Taxonomy" id="2586908"/>
    <lineage>
        <taxon>Bacteria</taxon>
        <taxon>Pseudomonadati</taxon>
        <taxon>Pseudomonadota</taxon>
        <taxon>Alphaproteobacteria</taxon>
        <taxon>Hyphomicrobiales</taxon>
        <taxon>Vineibacter</taxon>
    </lineage>
</organism>
<proteinExistence type="predicted"/>
<evidence type="ECO:0000313" key="2">
    <source>
        <dbReference type="Proteomes" id="UP000321638"/>
    </source>
</evidence>
<accession>A0A5C8PBH8</accession>
<dbReference type="RefSeq" id="WP_147851401.1">
    <property type="nucleotide sequence ID" value="NZ_VDUZ01000056.1"/>
</dbReference>
<dbReference type="OrthoDB" id="167396at204441"/>
<evidence type="ECO:0008006" key="3">
    <source>
        <dbReference type="Google" id="ProtNLM"/>
    </source>
</evidence>
<gene>
    <name evidence="1" type="ORF">FHP25_33690</name>
</gene>
<keyword evidence="2" id="KW-1185">Reference proteome</keyword>
<evidence type="ECO:0000313" key="1">
    <source>
        <dbReference type="EMBL" id="TXL70607.1"/>
    </source>
</evidence>